<dbReference type="RefSeq" id="WP_046233341.1">
    <property type="nucleotide sequence ID" value="NZ_FONN01000016.1"/>
</dbReference>
<dbReference type="Proteomes" id="UP000183410">
    <property type="component" value="Unassembled WGS sequence"/>
</dbReference>
<accession>A0A1I2GJT0</accession>
<evidence type="ECO:0000256" key="3">
    <source>
        <dbReference type="PIRSR" id="PIRSR607837-1"/>
    </source>
</evidence>
<protein>
    <submittedName>
        <fullName evidence="4">Uncharacterized damage-inducible protein DinB (Forms a four-helix bundle)</fullName>
    </submittedName>
</protein>
<dbReference type="InterPro" id="IPR034660">
    <property type="entry name" value="DinB/YfiT-like"/>
</dbReference>
<name>A0A1I2GJT0_9BACL</name>
<reference evidence="5" key="1">
    <citation type="submission" date="2016-10" db="EMBL/GenBank/DDBJ databases">
        <authorList>
            <person name="Varghese N."/>
            <person name="Submissions S."/>
        </authorList>
    </citation>
    <scope>NUCLEOTIDE SEQUENCE [LARGE SCALE GENOMIC DNA]</scope>
    <source>
        <strain evidence="5">CGMCC 1.10223</strain>
    </source>
</reference>
<evidence type="ECO:0000313" key="4">
    <source>
        <dbReference type="EMBL" id="SFF17289.1"/>
    </source>
</evidence>
<evidence type="ECO:0000256" key="2">
    <source>
        <dbReference type="ARBA" id="ARBA00022723"/>
    </source>
</evidence>
<dbReference type="OrthoDB" id="2427314at2"/>
<comment type="similarity">
    <text evidence="1">Belongs to the DinB family.</text>
</comment>
<organism evidence="4 5">
    <name type="scientific">Paenibacillus algorifonticola</name>
    <dbReference type="NCBI Taxonomy" id="684063"/>
    <lineage>
        <taxon>Bacteria</taxon>
        <taxon>Bacillati</taxon>
        <taxon>Bacillota</taxon>
        <taxon>Bacilli</taxon>
        <taxon>Bacillales</taxon>
        <taxon>Paenibacillaceae</taxon>
        <taxon>Paenibacillus</taxon>
    </lineage>
</organism>
<sequence length="162" mass="18907">MLGTFTVRDHLLEELELSVRTSSSLIAQIKQSEWDFRPQDNMRSLIELVHHLVAIPASDLAILQEKTEHEVAEVENGAAGITSTDELIQRFQTNLETFKQYILSLSEEELLNKSSKAYYLEHGMVQIKWLIEVVTHTFHHRSQLYNYLKQNGHDLNFFMLYM</sequence>
<dbReference type="AlphaFoldDB" id="A0A1I2GJT0"/>
<feature type="binding site" evidence="3">
    <location>
        <position position="51"/>
    </location>
    <ligand>
        <name>a divalent metal cation</name>
        <dbReference type="ChEBI" id="CHEBI:60240"/>
    </ligand>
</feature>
<dbReference type="SUPFAM" id="SSF109854">
    <property type="entry name" value="DinB/YfiT-like putative metalloenzymes"/>
    <property type="match status" value="1"/>
</dbReference>
<gene>
    <name evidence="4" type="ORF">SAMN04487969_11695</name>
</gene>
<feature type="binding site" evidence="3">
    <location>
        <position position="140"/>
    </location>
    <ligand>
        <name>a divalent metal cation</name>
        <dbReference type="ChEBI" id="CHEBI:60240"/>
    </ligand>
</feature>
<proteinExistence type="inferred from homology"/>
<evidence type="ECO:0000313" key="5">
    <source>
        <dbReference type="Proteomes" id="UP000183410"/>
    </source>
</evidence>
<dbReference type="GO" id="GO:0046872">
    <property type="term" value="F:metal ion binding"/>
    <property type="evidence" value="ECO:0007669"/>
    <property type="project" value="UniProtKB-KW"/>
</dbReference>
<dbReference type="Pfam" id="PF05163">
    <property type="entry name" value="DinB"/>
    <property type="match status" value="1"/>
</dbReference>
<feature type="binding site" evidence="3">
    <location>
        <position position="136"/>
    </location>
    <ligand>
        <name>a divalent metal cation</name>
        <dbReference type="ChEBI" id="CHEBI:60240"/>
    </ligand>
</feature>
<evidence type="ECO:0000256" key="1">
    <source>
        <dbReference type="ARBA" id="ARBA00008635"/>
    </source>
</evidence>
<keyword evidence="2 3" id="KW-0479">Metal-binding</keyword>
<dbReference type="EMBL" id="FONN01000016">
    <property type="protein sequence ID" value="SFF17289.1"/>
    <property type="molecule type" value="Genomic_DNA"/>
</dbReference>
<dbReference type="InterPro" id="IPR007837">
    <property type="entry name" value="DinB"/>
</dbReference>
<dbReference type="Gene3D" id="1.20.120.450">
    <property type="entry name" value="dinb family like domain"/>
    <property type="match status" value="1"/>
</dbReference>
<keyword evidence="5" id="KW-1185">Reference proteome</keyword>